<evidence type="ECO:0000313" key="3">
    <source>
        <dbReference type="Proteomes" id="UP000054845"/>
    </source>
</evidence>
<dbReference type="EMBL" id="CCYA01000276">
    <property type="protein sequence ID" value="CEH18962.1"/>
    <property type="molecule type" value="Genomic_DNA"/>
</dbReference>
<organism evidence="2 3">
    <name type="scientific">Ceraceosorus bombacis</name>
    <dbReference type="NCBI Taxonomy" id="401625"/>
    <lineage>
        <taxon>Eukaryota</taxon>
        <taxon>Fungi</taxon>
        <taxon>Dikarya</taxon>
        <taxon>Basidiomycota</taxon>
        <taxon>Ustilaginomycotina</taxon>
        <taxon>Exobasidiomycetes</taxon>
        <taxon>Ceraceosorales</taxon>
        <taxon>Ceraceosoraceae</taxon>
        <taxon>Ceraceosorus</taxon>
    </lineage>
</organism>
<accession>A0A0N7LBC0</accession>
<proteinExistence type="predicted"/>
<keyword evidence="1" id="KW-0175">Coiled coil</keyword>
<protein>
    <submittedName>
        <fullName evidence="2">Uncharacterized protein</fullName>
    </submittedName>
</protein>
<name>A0A0N7LBC0_9BASI</name>
<dbReference type="AlphaFoldDB" id="A0A0N7LBC0"/>
<dbReference type="OrthoDB" id="10357161at2759"/>
<sequence length="155" mass="17526">MVHPLYNPTPKFRDVLKAVEGLTPSPEREAILDLCKQTHEAAFKGEMLTTQRAIDNINTVEKLLKMVGGEYKPNFPAGNHFERTDYVQTLLERLLPFVEGLTDSLIKKKEEEDKLVALRKENELLKAEKEAYLQRLLKDPFVVGEGSGSATDKLS</sequence>
<evidence type="ECO:0000313" key="2">
    <source>
        <dbReference type="EMBL" id="CEH18962.1"/>
    </source>
</evidence>
<dbReference type="Proteomes" id="UP000054845">
    <property type="component" value="Unassembled WGS sequence"/>
</dbReference>
<keyword evidence="3" id="KW-1185">Reference proteome</keyword>
<feature type="coiled-coil region" evidence="1">
    <location>
        <begin position="101"/>
        <end position="135"/>
    </location>
</feature>
<evidence type="ECO:0000256" key="1">
    <source>
        <dbReference type="SAM" id="Coils"/>
    </source>
</evidence>
<reference evidence="2 3" key="1">
    <citation type="submission" date="2014-09" db="EMBL/GenBank/DDBJ databases">
        <authorList>
            <person name="Magalhaes I.L.F."/>
            <person name="Oliveira U."/>
            <person name="Santos F.R."/>
            <person name="Vidigal T.H.D.A."/>
            <person name="Brescovit A.D."/>
            <person name="Santos A.J."/>
        </authorList>
    </citation>
    <scope>NUCLEOTIDE SEQUENCE [LARGE SCALE GENOMIC DNA]</scope>
</reference>